<dbReference type="EMBL" id="KN834807">
    <property type="protein sequence ID" value="KIK55297.1"/>
    <property type="molecule type" value="Genomic_DNA"/>
</dbReference>
<organism evidence="1 2">
    <name type="scientific">Collybiopsis luxurians FD-317 M1</name>
    <dbReference type="NCBI Taxonomy" id="944289"/>
    <lineage>
        <taxon>Eukaryota</taxon>
        <taxon>Fungi</taxon>
        <taxon>Dikarya</taxon>
        <taxon>Basidiomycota</taxon>
        <taxon>Agaricomycotina</taxon>
        <taxon>Agaricomycetes</taxon>
        <taxon>Agaricomycetidae</taxon>
        <taxon>Agaricales</taxon>
        <taxon>Marasmiineae</taxon>
        <taxon>Omphalotaceae</taxon>
        <taxon>Collybiopsis</taxon>
        <taxon>Collybiopsis luxurians</taxon>
    </lineage>
</organism>
<accession>A0A0D0CB84</accession>
<name>A0A0D0CB84_9AGAR</name>
<dbReference type="AlphaFoldDB" id="A0A0D0CB84"/>
<sequence>MNTSQQYQDVLTQFNCDVCKFDLDAAITGCFAFGNGVPITEQPHILIHGSPVSIAPASSGAGSSLFTAPVSPVASAFPSSDTPLSASDPVFPVQLFSLSSHTHSSAPAPVPSTSVRPLVPAAVSPQGVSFCEAESYNGLLLFTFPTNFSSQCIPLMFNWNAETHGLPKHVLYILSASHCTSRNLRTVAKATKYMENDFYWYCVQWDLIYKSCCMKFLRQVQSNPELHC</sequence>
<reference evidence="1 2" key="1">
    <citation type="submission" date="2014-04" db="EMBL/GenBank/DDBJ databases">
        <title>Evolutionary Origins and Diversification of the Mycorrhizal Mutualists.</title>
        <authorList>
            <consortium name="DOE Joint Genome Institute"/>
            <consortium name="Mycorrhizal Genomics Consortium"/>
            <person name="Kohler A."/>
            <person name="Kuo A."/>
            <person name="Nagy L.G."/>
            <person name="Floudas D."/>
            <person name="Copeland A."/>
            <person name="Barry K.W."/>
            <person name="Cichocki N."/>
            <person name="Veneault-Fourrey C."/>
            <person name="LaButti K."/>
            <person name="Lindquist E.A."/>
            <person name="Lipzen A."/>
            <person name="Lundell T."/>
            <person name="Morin E."/>
            <person name="Murat C."/>
            <person name="Riley R."/>
            <person name="Ohm R."/>
            <person name="Sun H."/>
            <person name="Tunlid A."/>
            <person name="Henrissat B."/>
            <person name="Grigoriev I.V."/>
            <person name="Hibbett D.S."/>
            <person name="Martin F."/>
        </authorList>
    </citation>
    <scope>NUCLEOTIDE SEQUENCE [LARGE SCALE GENOMIC DNA]</scope>
    <source>
        <strain evidence="1 2">FD-317 M1</strain>
    </source>
</reference>
<keyword evidence="2" id="KW-1185">Reference proteome</keyword>
<proteinExistence type="predicted"/>
<evidence type="ECO:0000313" key="1">
    <source>
        <dbReference type="EMBL" id="KIK55297.1"/>
    </source>
</evidence>
<gene>
    <name evidence="1" type="ORF">GYMLUDRAFT_62587</name>
</gene>
<protein>
    <submittedName>
        <fullName evidence="1">Uncharacterized protein</fullName>
    </submittedName>
</protein>
<dbReference type="HOGENOM" id="CLU_1214888_0_0_1"/>
<dbReference type="Proteomes" id="UP000053593">
    <property type="component" value="Unassembled WGS sequence"/>
</dbReference>
<evidence type="ECO:0000313" key="2">
    <source>
        <dbReference type="Proteomes" id="UP000053593"/>
    </source>
</evidence>